<dbReference type="RefSeq" id="WP_408127789.1">
    <property type="nucleotide sequence ID" value="NZ_JAQQDH010000001.1"/>
</dbReference>
<evidence type="ECO:0000313" key="1">
    <source>
        <dbReference type="EMBL" id="MFM0442056.1"/>
    </source>
</evidence>
<accession>A0ABW9BS45</accession>
<reference evidence="1 2" key="1">
    <citation type="journal article" date="2024" name="Chem. Sci.">
        <title>Discovery of megapolipeptins by genome mining of a Burkholderiales bacteria collection.</title>
        <authorList>
            <person name="Paulo B.S."/>
            <person name="Recchia M.J.J."/>
            <person name="Lee S."/>
            <person name="Fergusson C.H."/>
            <person name="Romanowski S.B."/>
            <person name="Hernandez A."/>
            <person name="Krull N."/>
            <person name="Liu D.Y."/>
            <person name="Cavanagh H."/>
            <person name="Bos A."/>
            <person name="Gray C.A."/>
            <person name="Murphy B.T."/>
            <person name="Linington R.G."/>
            <person name="Eustaquio A.S."/>
        </authorList>
    </citation>
    <scope>NUCLEOTIDE SEQUENCE [LARGE SCALE GENOMIC DNA]</scope>
    <source>
        <strain evidence="1 2">RL17-379-BIB-C</strain>
    </source>
</reference>
<sequence length="142" mass="16526">MTLEERLDNWGRVVRSPKYQTGVCAAWAKWYVAKRGEDAAVEPHAAISPDDRDGWMVERAWCAMPAHAPKWLLKYHYVWRMSPEQIRVRMFKNHSTRIHQSQIDAYIADARSRLTRELVRLTADTIIRTASQTSCKPEKSTL</sequence>
<evidence type="ECO:0000313" key="2">
    <source>
        <dbReference type="Proteomes" id="UP001629288"/>
    </source>
</evidence>
<name>A0ABW9BS45_9BURK</name>
<gene>
    <name evidence="1" type="ORF">PQR00_00535</name>
</gene>
<protein>
    <recommendedName>
        <fullName evidence="3">Integrase</fullName>
    </recommendedName>
</protein>
<organism evidence="1 2">
    <name type="scientific">Paraburkholderia strydomiana</name>
    <dbReference type="NCBI Taxonomy" id="1245417"/>
    <lineage>
        <taxon>Bacteria</taxon>
        <taxon>Pseudomonadati</taxon>
        <taxon>Pseudomonadota</taxon>
        <taxon>Betaproteobacteria</taxon>
        <taxon>Burkholderiales</taxon>
        <taxon>Burkholderiaceae</taxon>
        <taxon>Paraburkholderia</taxon>
    </lineage>
</organism>
<dbReference type="EMBL" id="JAQQDH010000001">
    <property type="protein sequence ID" value="MFM0442056.1"/>
    <property type="molecule type" value="Genomic_DNA"/>
</dbReference>
<evidence type="ECO:0008006" key="3">
    <source>
        <dbReference type="Google" id="ProtNLM"/>
    </source>
</evidence>
<dbReference type="Proteomes" id="UP001629288">
    <property type="component" value="Unassembled WGS sequence"/>
</dbReference>
<keyword evidence="2" id="KW-1185">Reference proteome</keyword>
<proteinExistence type="predicted"/>
<comment type="caution">
    <text evidence="1">The sequence shown here is derived from an EMBL/GenBank/DDBJ whole genome shotgun (WGS) entry which is preliminary data.</text>
</comment>